<reference evidence="1" key="1">
    <citation type="journal article" date="2013" name="Genetics">
        <title>The draft genome and transcriptome of Panagrellus redivivus are shaped by the harsh demands of a free-living lifestyle.</title>
        <authorList>
            <person name="Srinivasan J."/>
            <person name="Dillman A.R."/>
            <person name="Macchietto M.G."/>
            <person name="Heikkinen L."/>
            <person name="Lakso M."/>
            <person name="Fracchia K.M."/>
            <person name="Antoshechkin I."/>
            <person name="Mortazavi A."/>
            <person name="Wong G."/>
            <person name="Sternberg P.W."/>
        </authorList>
    </citation>
    <scope>NUCLEOTIDE SEQUENCE [LARGE SCALE GENOMIC DNA]</scope>
    <source>
        <strain evidence="1">MT8872</strain>
    </source>
</reference>
<accession>A0A7E4UPH9</accession>
<sequence length="66" mass="7354">MDECVFEFDCSAMLPRITGPKVVDGPASLASTMRCGFVLARMPFLLLLFHTCVEPFTLFPPCLIRT</sequence>
<organism evidence="1 2">
    <name type="scientific">Panagrellus redivivus</name>
    <name type="common">Microworm</name>
    <dbReference type="NCBI Taxonomy" id="6233"/>
    <lineage>
        <taxon>Eukaryota</taxon>
        <taxon>Metazoa</taxon>
        <taxon>Ecdysozoa</taxon>
        <taxon>Nematoda</taxon>
        <taxon>Chromadorea</taxon>
        <taxon>Rhabditida</taxon>
        <taxon>Tylenchina</taxon>
        <taxon>Panagrolaimomorpha</taxon>
        <taxon>Panagrolaimoidea</taxon>
        <taxon>Panagrolaimidae</taxon>
        <taxon>Panagrellus</taxon>
    </lineage>
</organism>
<dbReference type="WBParaSite" id="Pan_g11232.t1">
    <property type="protein sequence ID" value="Pan_g11232.t1"/>
    <property type="gene ID" value="Pan_g11232"/>
</dbReference>
<name>A0A7E4UPH9_PANRE</name>
<dbReference type="AlphaFoldDB" id="A0A7E4UPH9"/>
<dbReference type="Proteomes" id="UP000492821">
    <property type="component" value="Unassembled WGS sequence"/>
</dbReference>
<evidence type="ECO:0000313" key="2">
    <source>
        <dbReference type="WBParaSite" id="Pan_g11232.t1"/>
    </source>
</evidence>
<reference evidence="2" key="2">
    <citation type="submission" date="2020-10" db="UniProtKB">
        <authorList>
            <consortium name="WormBaseParasite"/>
        </authorList>
    </citation>
    <scope>IDENTIFICATION</scope>
</reference>
<protein>
    <submittedName>
        <fullName evidence="2">ZP domain-containing protein</fullName>
    </submittedName>
</protein>
<keyword evidence="1" id="KW-1185">Reference proteome</keyword>
<evidence type="ECO:0000313" key="1">
    <source>
        <dbReference type="Proteomes" id="UP000492821"/>
    </source>
</evidence>
<proteinExistence type="predicted"/>